<dbReference type="EMBL" id="MGJA01000007">
    <property type="protein sequence ID" value="OGM97871.1"/>
    <property type="molecule type" value="Genomic_DNA"/>
</dbReference>
<protein>
    <submittedName>
        <fullName evidence="1">Uncharacterized protein</fullName>
    </submittedName>
</protein>
<reference evidence="1 2" key="1">
    <citation type="journal article" date="2016" name="Nat. Commun.">
        <title>Thousands of microbial genomes shed light on interconnected biogeochemical processes in an aquifer system.</title>
        <authorList>
            <person name="Anantharaman K."/>
            <person name="Brown C.T."/>
            <person name="Hug L.A."/>
            <person name="Sharon I."/>
            <person name="Castelle C.J."/>
            <person name="Probst A.J."/>
            <person name="Thomas B.C."/>
            <person name="Singh A."/>
            <person name="Wilkins M.J."/>
            <person name="Karaoz U."/>
            <person name="Brodie E.L."/>
            <person name="Williams K.H."/>
            <person name="Hubbard S.S."/>
            <person name="Banfield J.F."/>
        </authorList>
    </citation>
    <scope>NUCLEOTIDE SEQUENCE [LARGE SCALE GENOMIC DNA]</scope>
</reference>
<sequence length="105" mass="11692">MAEEKNKINSLTELLKQRNGFVSIREAIELLGPEEYSSCLVDLVTKDEDDEESATLFFQNGDSATGKPTHVCFSSAFMDWFCDKVDTALEQQGVLSPRTKGVKIV</sequence>
<evidence type="ECO:0000313" key="1">
    <source>
        <dbReference type="EMBL" id="OGM97871.1"/>
    </source>
</evidence>
<organism evidence="1 2">
    <name type="scientific">Candidatus Yanofskybacteria bacterium RIFCSPHIGHO2_01_FULL_41_21</name>
    <dbReference type="NCBI Taxonomy" id="1802660"/>
    <lineage>
        <taxon>Bacteria</taxon>
        <taxon>Candidatus Yanofskyibacteriota</taxon>
    </lineage>
</organism>
<proteinExistence type="predicted"/>
<dbReference type="AlphaFoldDB" id="A0A1F8EAC7"/>
<gene>
    <name evidence="1" type="ORF">A2735_02800</name>
</gene>
<accession>A0A1F8EAC7</accession>
<dbReference type="Proteomes" id="UP000178520">
    <property type="component" value="Unassembled WGS sequence"/>
</dbReference>
<name>A0A1F8EAC7_9BACT</name>
<comment type="caution">
    <text evidence="1">The sequence shown here is derived from an EMBL/GenBank/DDBJ whole genome shotgun (WGS) entry which is preliminary data.</text>
</comment>
<evidence type="ECO:0000313" key="2">
    <source>
        <dbReference type="Proteomes" id="UP000178520"/>
    </source>
</evidence>